<dbReference type="SUPFAM" id="SSF53067">
    <property type="entry name" value="Actin-like ATPase domain"/>
    <property type="match status" value="1"/>
</dbReference>
<feature type="transmembrane region" description="Helical" evidence="1">
    <location>
        <begin position="12"/>
        <end position="30"/>
    </location>
</feature>
<keyword evidence="1" id="KW-0812">Transmembrane</keyword>
<name>A0ABY7F5F3_MYAAR</name>
<accession>A0ABY7F5F3</accession>
<keyword evidence="1" id="KW-0472">Membrane</keyword>
<dbReference type="PANTHER" id="PTHR14187">
    <property type="entry name" value="ALPHA KINASE/ELONGATION FACTOR 2 KINASE"/>
    <property type="match status" value="1"/>
</dbReference>
<dbReference type="Proteomes" id="UP001164746">
    <property type="component" value="Chromosome 10"/>
</dbReference>
<organism evidence="2 3">
    <name type="scientific">Mya arenaria</name>
    <name type="common">Soft-shell clam</name>
    <dbReference type="NCBI Taxonomy" id="6604"/>
    <lineage>
        <taxon>Eukaryota</taxon>
        <taxon>Metazoa</taxon>
        <taxon>Spiralia</taxon>
        <taxon>Lophotrochozoa</taxon>
        <taxon>Mollusca</taxon>
        <taxon>Bivalvia</taxon>
        <taxon>Autobranchia</taxon>
        <taxon>Heteroconchia</taxon>
        <taxon>Euheterodonta</taxon>
        <taxon>Imparidentia</taxon>
        <taxon>Neoheterodontei</taxon>
        <taxon>Myida</taxon>
        <taxon>Myoidea</taxon>
        <taxon>Myidae</taxon>
        <taxon>Mya</taxon>
    </lineage>
</organism>
<proteinExistence type="predicted"/>
<sequence length="527" mass="60492">MALSEPQHKVEAAVIVVIDFGTTFCGYAFMFTSYPTSIYTAIGEEREPSCVLLNQDKNFNAFGKQAFPKYTELEQEEHQSYYFFHHFKMKLYESEKLITRNDSPRSNWKRSKSNGCLQNCLKVFQTKSYGTCWPSKKENLVDAINTRHLDGICQAVHARSCFKWRDGKCTAKPEADALFAIDKPLKLSEDMSTEKFPVEHKYILADLGGGTINICVHEILEHRKLCELYRATGDYAGGHEFEKFFVKLFGAPALDEFRRKFAHTYQDLITSIEQKNVHFHTKQIKSSSYSVVEKFFDSSVDIIIGKLKEILSACSQDDITSLLLVSDNSESPYRKDTPRISSTDDCGIRRLLLDDCVLLGGRLAVMKGAVIMGMKPRNIVQRRAQFTYGFSNSELFLEEEHPKQLKFNLNGETLGEGVFDKLIERGQLLQYQQESSRKFYDTFKQPQIKQIIWHISLWRSYKPGPRYCFLKEDFCDEVGTISMQPPPDGWPDVVHGKRKLIVGETEFTIKVIIKETGEETTAIIDFL</sequence>
<protein>
    <submittedName>
        <fullName evidence="2">HS12A-like protein</fullName>
    </submittedName>
</protein>
<dbReference type="EMBL" id="CP111021">
    <property type="protein sequence ID" value="WAR17420.1"/>
    <property type="molecule type" value="Genomic_DNA"/>
</dbReference>
<evidence type="ECO:0000313" key="3">
    <source>
        <dbReference type="Proteomes" id="UP001164746"/>
    </source>
</evidence>
<dbReference type="Gene3D" id="3.30.420.40">
    <property type="match status" value="1"/>
</dbReference>
<dbReference type="InterPro" id="IPR043129">
    <property type="entry name" value="ATPase_NBD"/>
</dbReference>
<reference evidence="2" key="1">
    <citation type="submission" date="2022-11" db="EMBL/GenBank/DDBJ databases">
        <title>Centuries of genome instability and evolution in soft-shell clam transmissible cancer (bioRxiv).</title>
        <authorList>
            <person name="Hart S.F.M."/>
            <person name="Yonemitsu M.A."/>
            <person name="Giersch R.M."/>
            <person name="Beal B.F."/>
            <person name="Arriagada G."/>
            <person name="Davis B.W."/>
            <person name="Ostrander E.A."/>
            <person name="Goff S.P."/>
            <person name="Metzger M.J."/>
        </authorList>
    </citation>
    <scope>NUCLEOTIDE SEQUENCE</scope>
    <source>
        <strain evidence="2">MELC-2E11</strain>
        <tissue evidence="2">Siphon/mantle</tissue>
    </source>
</reference>
<evidence type="ECO:0000313" key="2">
    <source>
        <dbReference type="EMBL" id="WAR17420.1"/>
    </source>
</evidence>
<keyword evidence="1" id="KW-1133">Transmembrane helix</keyword>
<gene>
    <name evidence="2" type="ORF">MAR_032014</name>
</gene>
<dbReference type="PANTHER" id="PTHR14187:SF5">
    <property type="entry name" value="HEAT SHOCK 70 KDA PROTEIN 12A"/>
    <property type="match status" value="1"/>
</dbReference>
<evidence type="ECO:0000256" key="1">
    <source>
        <dbReference type="SAM" id="Phobius"/>
    </source>
</evidence>
<keyword evidence="3" id="KW-1185">Reference proteome</keyword>